<reference evidence="6" key="1">
    <citation type="submission" date="2019-04" db="EMBL/GenBank/DDBJ databases">
        <authorList>
            <person name="Yu Z."/>
            <person name="Deng C."/>
        </authorList>
    </citation>
    <scope>NUCLEOTIDE SEQUENCE</scope>
</reference>
<keyword evidence="3" id="KW-0255">Endonuclease</keyword>
<dbReference type="Pfam" id="PF07460">
    <property type="entry name" value="NUMOD3"/>
    <property type="match status" value="2"/>
</dbReference>
<comment type="similarity">
    <text evidence="1">To endonucleases of group I introns of fungi and phage.</text>
</comment>
<dbReference type="InterPro" id="IPR003611">
    <property type="entry name" value="NUMOD3"/>
</dbReference>
<feature type="domain" description="GIY-YIG" evidence="5">
    <location>
        <begin position="115"/>
        <end position="204"/>
    </location>
</feature>
<dbReference type="SMART" id="SM00497">
    <property type="entry name" value="IENR1"/>
    <property type="match status" value="1"/>
</dbReference>
<dbReference type="SMART" id="SM00465">
    <property type="entry name" value="GIYc"/>
    <property type="match status" value="1"/>
</dbReference>
<proteinExistence type="predicted"/>
<dbReference type="GO" id="GO:0004519">
    <property type="term" value="F:endonuclease activity"/>
    <property type="evidence" value="ECO:0007669"/>
    <property type="project" value="UniProtKB-KW"/>
</dbReference>
<dbReference type="GO" id="GO:0016787">
    <property type="term" value="F:hydrolase activity"/>
    <property type="evidence" value="ECO:0007669"/>
    <property type="project" value="UniProtKB-KW"/>
</dbReference>
<keyword evidence="6" id="KW-0496">Mitochondrion</keyword>
<dbReference type="SUPFAM" id="SSF64496">
    <property type="entry name" value="DNA-binding domain of intron-encoded endonucleases"/>
    <property type="match status" value="2"/>
</dbReference>
<dbReference type="InterPro" id="IPR000305">
    <property type="entry name" value="GIY-YIG_endonuc"/>
</dbReference>
<dbReference type="InterPro" id="IPR003647">
    <property type="entry name" value="Intron_nuc_1_rpt"/>
</dbReference>
<name>A0A4Y5MXM1_9PEZI</name>
<evidence type="ECO:0000313" key="6">
    <source>
        <dbReference type="EMBL" id="QCW06892.1"/>
    </source>
</evidence>
<evidence type="ECO:0000256" key="4">
    <source>
        <dbReference type="ARBA" id="ARBA00022801"/>
    </source>
</evidence>
<keyword evidence="2" id="KW-0540">Nuclease</keyword>
<dbReference type="NCBIfam" id="TIGR01453">
    <property type="entry name" value="grpIintron_endo"/>
    <property type="match status" value="1"/>
</dbReference>
<dbReference type="SUPFAM" id="SSF82771">
    <property type="entry name" value="GIY-YIG endonuclease"/>
    <property type="match status" value="1"/>
</dbReference>
<evidence type="ECO:0000256" key="1">
    <source>
        <dbReference type="ARBA" id="ARBA00010045"/>
    </source>
</evidence>
<gene>
    <name evidence="6" type="primary">orf346</name>
</gene>
<dbReference type="CDD" id="cd10445">
    <property type="entry name" value="GIY-YIG_bI1_like"/>
    <property type="match status" value="1"/>
</dbReference>
<dbReference type="GO" id="GO:0003677">
    <property type="term" value="F:DNA binding"/>
    <property type="evidence" value="ECO:0007669"/>
    <property type="project" value="InterPro"/>
</dbReference>
<geneLocation type="mitochondrion" evidence="6"/>
<keyword evidence="4" id="KW-0378">Hydrolase</keyword>
<dbReference type="SMART" id="SM00496">
    <property type="entry name" value="IENR2"/>
    <property type="match status" value="4"/>
</dbReference>
<dbReference type="InterPro" id="IPR035901">
    <property type="entry name" value="GIY-YIG_endonuc_sf"/>
</dbReference>
<organism evidence="6">
    <name type="scientific">Orbilia brochopaga</name>
    <dbReference type="NCBI Taxonomy" id="3140254"/>
    <lineage>
        <taxon>Eukaryota</taxon>
        <taxon>Fungi</taxon>
        <taxon>Dikarya</taxon>
        <taxon>Ascomycota</taxon>
        <taxon>Pezizomycotina</taxon>
        <taxon>Orbiliomycetes</taxon>
        <taxon>Orbiliales</taxon>
        <taxon>Orbiliaceae</taxon>
        <taxon>Orbilia</taxon>
    </lineage>
</organism>
<evidence type="ECO:0000256" key="2">
    <source>
        <dbReference type="ARBA" id="ARBA00022722"/>
    </source>
</evidence>
<dbReference type="Gene3D" id="3.40.1440.10">
    <property type="entry name" value="GIY-YIG endonuclease"/>
    <property type="match status" value="1"/>
</dbReference>
<dbReference type="EMBL" id="MK820635">
    <property type="protein sequence ID" value="QCW06892.1"/>
    <property type="molecule type" value="Genomic_DNA"/>
</dbReference>
<evidence type="ECO:0000259" key="5">
    <source>
        <dbReference type="PROSITE" id="PS50164"/>
    </source>
</evidence>
<dbReference type="AlphaFoldDB" id="A0A4Y5MXM1"/>
<dbReference type="Pfam" id="PF01541">
    <property type="entry name" value="GIY-YIG"/>
    <property type="match status" value="1"/>
</dbReference>
<accession>A0A4Y5MXM1</accession>
<sequence>MVIHKKQILNENKRKCGIYLITKPLNKKYVRGSSVDFLKQNYNILPLAGHFFDYKHTPEKIFKLRYNYSVKFSSFKLVNYKFFKRNYSDFSKVQPVKTYENADTQKLQILNENKNKSGIYQWKNIETGKTYVGSATNLSNRFYIYYSVLSIKKILKKSKSRILSAILKYGYSQFNLEILEYCDSKIATKREQYYINLLKPEYNILQQAGSRLGSIHTIEARAKMTGRKRSEETRAQMSKTKLGLQAGEKHPMFGKLHSKETLAKMSKSKIGEKNPMFNKKHSDEIKQKIRKTKNISIEVLNIKTGEIKIYSSGKEASISLCCSPSTIVKYTKNGKLFNGIYKLRKI</sequence>
<dbReference type="PROSITE" id="PS50164">
    <property type="entry name" value="GIY_YIG"/>
    <property type="match status" value="1"/>
</dbReference>
<protein>
    <recommendedName>
        <fullName evidence="5">GIY-YIG domain-containing protein</fullName>
    </recommendedName>
</protein>
<dbReference type="InterPro" id="IPR006350">
    <property type="entry name" value="Intron_endoG1"/>
</dbReference>
<evidence type="ECO:0000256" key="3">
    <source>
        <dbReference type="ARBA" id="ARBA00022759"/>
    </source>
</evidence>